<keyword evidence="20" id="KW-1185">Reference proteome</keyword>
<keyword evidence="16" id="KW-0175">Coiled coil</keyword>
<keyword evidence="9" id="KW-0479">Metal-binding</keyword>
<feature type="coiled-coil region" evidence="16">
    <location>
        <begin position="158"/>
        <end position="185"/>
    </location>
</feature>
<evidence type="ECO:0000256" key="5">
    <source>
        <dbReference type="ARBA" id="ARBA00017322"/>
    </source>
</evidence>
<proteinExistence type="predicted"/>
<dbReference type="InterPro" id="IPR011712">
    <property type="entry name" value="Sig_transdc_His_kin_sub3_dim/P"/>
</dbReference>
<keyword evidence="17" id="KW-0472">Membrane</keyword>
<dbReference type="InterPro" id="IPR003594">
    <property type="entry name" value="HATPase_dom"/>
</dbReference>
<keyword evidence="11" id="KW-0408">Iron</keyword>
<evidence type="ECO:0000256" key="14">
    <source>
        <dbReference type="ARBA" id="ARBA00024827"/>
    </source>
</evidence>
<dbReference type="InterPro" id="IPR017205">
    <property type="entry name" value="Sig_transdc_His_kinase_ChrS"/>
</dbReference>
<dbReference type="Gene3D" id="1.20.5.1930">
    <property type="match status" value="1"/>
</dbReference>
<evidence type="ECO:0000313" key="19">
    <source>
        <dbReference type="EMBL" id="MBD8022364.1"/>
    </source>
</evidence>
<keyword evidence="7" id="KW-0963">Cytoplasm</keyword>
<feature type="transmembrane region" description="Helical" evidence="17">
    <location>
        <begin position="6"/>
        <end position="28"/>
    </location>
</feature>
<feature type="transmembrane region" description="Helical" evidence="17">
    <location>
        <begin position="131"/>
        <end position="155"/>
    </location>
</feature>
<name>A0ABR8WZ59_9MICO</name>
<evidence type="ECO:0000256" key="4">
    <source>
        <dbReference type="ARBA" id="ARBA00012438"/>
    </source>
</evidence>
<keyword evidence="12" id="KW-0902">Two-component regulatory system</keyword>
<accession>A0ABR8WZ59</accession>
<evidence type="ECO:0000256" key="12">
    <source>
        <dbReference type="ARBA" id="ARBA00023012"/>
    </source>
</evidence>
<dbReference type="PIRSF" id="PIRSF037434">
    <property type="entry name" value="STHK_ChrS"/>
    <property type="match status" value="1"/>
</dbReference>
<evidence type="ECO:0000256" key="17">
    <source>
        <dbReference type="SAM" id="Phobius"/>
    </source>
</evidence>
<keyword evidence="17" id="KW-0812">Transmembrane</keyword>
<comment type="cofactor">
    <cofactor evidence="2">
        <name>[4Fe-4S] cluster</name>
        <dbReference type="ChEBI" id="CHEBI:49883"/>
    </cofactor>
</comment>
<keyword evidence="17" id="KW-1133">Transmembrane helix</keyword>
<dbReference type="SUPFAM" id="SSF55874">
    <property type="entry name" value="ATPase domain of HSP90 chaperone/DNA topoisomerase II/histidine kinase"/>
    <property type="match status" value="1"/>
</dbReference>
<dbReference type="InterPro" id="IPR005467">
    <property type="entry name" value="His_kinase_dom"/>
</dbReference>
<evidence type="ECO:0000256" key="7">
    <source>
        <dbReference type="ARBA" id="ARBA00022490"/>
    </source>
</evidence>
<comment type="catalytic activity">
    <reaction evidence="1">
        <text>ATP + protein L-histidine = ADP + protein N-phospho-L-histidine.</text>
        <dbReference type="EC" id="2.7.13.3"/>
    </reaction>
</comment>
<dbReference type="PANTHER" id="PTHR24421:SF58">
    <property type="entry name" value="SIGNAL TRANSDUCTION HISTIDINE-PROTEIN KINASE_PHOSPHATASE UHPB"/>
    <property type="match status" value="1"/>
</dbReference>
<evidence type="ECO:0000256" key="9">
    <source>
        <dbReference type="ARBA" id="ARBA00022723"/>
    </source>
</evidence>
<evidence type="ECO:0000256" key="2">
    <source>
        <dbReference type="ARBA" id="ARBA00001966"/>
    </source>
</evidence>
<reference evidence="19 20" key="1">
    <citation type="submission" date="2020-08" db="EMBL/GenBank/DDBJ databases">
        <title>A Genomic Blueprint of the Chicken Gut Microbiome.</title>
        <authorList>
            <person name="Gilroy R."/>
            <person name="Ravi A."/>
            <person name="Getino M."/>
            <person name="Pursley I."/>
            <person name="Horton D.L."/>
            <person name="Alikhan N.-F."/>
            <person name="Baker D."/>
            <person name="Gharbi K."/>
            <person name="Hall N."/>
            <person name="Watson M."/>
            <person name="Adriaenssens E.M."/>
            <person name="Foster-Nyarko E."/>
            <person name="Jarju S."/>
            <person name="Secka A."/>
            <person name="Antonio M."/>
            <person name="Oren A."/>
            <person name="Chaudhuri R."/>
            <person name="La Ragione R.M."/>
            <person name="Hildebrand F."/>
            <person name="Pallen M.J."/>
        </authorList>
    </citation>
    <scope>NUCLEOTIDE SEQUENCE [LARGE SCALE GENOMIC DNA]</scope>
    <source>
        <strain evidence="19 20">Sa1CUA4</strain>
    </source>
</reference>
<keyword evidence="10 19" id="KW-0418">Kinase</keyword>
<gene>
    <name evidence="19" type="ORF">H9622_02010</name>
</gene>
<evidence type="ECO:0000256" key="6">
    <source>
        <dbReference type="ARBA" id="ARBA00022485"/>
    </source>
</evidence>
<comment type="subcellular location">
    <subcellularLocation>
        <location evidence="3">Cytoplasm</location>
    </subcellularLocation>
</comment>
<feature type="domain" description="Histidine kinase" evidence="18">
    <location>
        <begin position="194"/>
        <end position="388"/>
    </location>
</feature>
<dbReference type="EC" id="2.7.13.3" evidence="4"/>
<comment type="function">
    <text evidence="14">Member of the two-component regulatory system NreB/NreC involved in the control of dissimilatory nitrate/nitrite reduction in response to oxygen. NreB functions as a direct oxygen sensor histidine kinase which is autophosphorylated, in the absence of oxygen, probably at the conserved histidine residue, and transfers its phosphate group probably to a conserved aspartate residue of NreC. NreB/NreC activates the expression of the nitrate (narGHJI) and nitrite (nir) reductase operons, as well as the putative nitrate transporter gene narT.</text>
</comment>
<evidence type="ECO:0000256" key="3">
    <source>
        <dbReference type="ARBA" id="ARBA00004496"/>
    </source>
</evidence>
<evidence type="ECO:0000256" key="8">
    <source>
        <dbReference type="ARBA" id="ARBA00022679"/>
    </source>
</evidence>
<dbReference type="PANTHER" id="PTHR24421">
    <property type="entry name" value="NITRATE/NITRITE SENSOR PROTEIN NARX-RELATED"/>
    <property type="match status" value="1"/>
</dbReference>
<evidence type="ECO:0000256" key="15">
    <source>
        <dbReference type="ARBA" id="ARBA00030800"/>
    </source>
</evidence>
<feature type="transmembrane region" description="Helical" evidence="17">
    <location>
        <begin position="35"/>
        <end position="56"/>
    </location>
</feature>
<feature type="transmembrane region" description="Helical" evidence="17">
    <location>
        <begin position="108"/>
        <end position="125"/>
    </location>
</feature>
<keyword evidence="13" id="KW-0411">Iron-sulfur</keyword>
<comment type="caution">
    <text evidence="19">The sequence shown here is derived from an EMBL/GenBank/DDBJ whole genome shotgun (WGS) entry which is preliminary data.</text>
</comment>
<protein>
    <recommendedName>
        <fullName evidence="5">Oxygen sensor histidine kinase NreB</fullName>
        <ecNumber evidence="4">2.7.13.3</ecNumber>
    </recommendedName>
    <alternativeName>
        <fullName evidence="15">Nitrogen regulation protein B</fullName>
    </alternativeName>
</protein>
<dbReference type="PROSITE" id="PS50109">
    <property type="entry name" value="HIS_KIN"/>
    <property type="match status" value="1"/>
</dbReference>
<dbReference type="EMBL" id="JACSPM010000001">
    <property type="protein sequence ID" value="MBD8022364.1"/>
    <property type="molecule type" value="Genomic_DNA"/>
</dbReference>
<dbReference type="CDD" id="cd16917">
    <property type="entry name" value="HATPase_UhpB-NarQ-NarX-like"/>
    <property type="match status" value="1"/>
</dbReference>
<sequence length="406" mass="41425">MLNKRWWDVAVVAGTVATAAAIAFGLVPADAVESVVAYSAIAAFALTYLIIARPAIAVGVPSDARFVAYLVAVAVVLVVGTAASAFLAILQALAYPLAWVLGDSRRRGVIGSAVVAAAVLIGYTIGGGFSLGAILAGLATTGFSFVFATALGLWITSIAEYGDERGRLVEELTAAQAEVRALSHERGASEERERLARDIHDTLAQSLAGLVILAERAGRQSREGAADAAAATLATVEQVARDALDEARALVARTAAVPGEAALGAAIERLAERFRAQSGAAIDVSVDATAEALDRDRQVVLLRCAQEGLSNVARHAQATLVTVSVRVAESAATLEITDDGRGFDPAVTGTGFGIDGMGDRVALAGGTFEVDSAPGAGTTVRVRLPLEAGAVAGSVPAAESRTEVTP</sequence>
<evidence type="ECO:0000256" key="13">
    <source>
        <dbReference type="ARBA" id="ARBA00023014"/>
    </source>
</evidence>
<evidence type="ECO:0000313" key="20">
    <source>
        <dbReference type="Proteomes" id="UP000602532"/>
    </source>
</evidence>
<dbReference type="InterPro" id="IPR036890">
    <property type="entry name" value="HATPase_C_sf"/>
</dbReference>
<dbReference type="InterPro" id="IPR004358">
    <property type="entry name" value="Sig_transdc_His_kin-like_C"/>
</dbReference>
<evidence type="ECO:0000256" key="10">
    <source>
        <dbReference type="ARBA" id="ARBA00022777"/>
    </source>
</evidence>
<feature type="transmembrane region" description="Helical" evidence="17">
    <location>
        <begin position="68"/>
        <end position="101"/>
    </location>
</feature>
<keyword evidence="8" id="KW-0808">Transferase</keyword>
<organism evidence="19 20">
    <name type="scientific">Microbacterium gallinarum</name>
    <dbReference type="NCBI Taxonomy" id="2762209"/>
    <lineage>
        <taxon>Bacteria</taxon>
        <taxon>Bacillati</taxon>
        <taxon>Actinomycetota</taxon>
        <taxon>Actinomycetes</taxon>
        <taxon>Micrococcales</taxon>
        <taxon>Microbacteriaceae</taxon>
        <taxon>Microbacterium</taxon>
    </lineage>
</organism>
<dbReference type="Gene3D" id="3.30.565.10">
    <property type="entry name" value="Histidine kinase-like ATPase, C-terminal domain"/>
    <property type="match status" value="1"/>
</dbReference>
<evidence type="ECO:0000256" key="11">
    <source>
        <dbReference type="ARBA" id="ARBA00023004"/>
    </source>
</evidence>
<dbReference type="InterPro" id="IPR050482">
    <property type="entry name" value="Sensor_HK_TwoCompSys"/>
</dbReference>
<evidence type="ECO:0000259" key="18">
    <source>
        <dbReference type="PROSITE" id="PS50109"/>
    </source>
</evidence>
<evidence type="ECO:0000256" key="16">
    <source>
        <dbReference type="SAM" id="Coils"/>
    </source>
</evidence>
<dbReference type="Pfam" id="PF07730">
    <property type="entry name" value="HisKA_3"/>
    <property type="match status" value="1"/>
</dbReference>
<dbReference type="SMART" id="SM00387">
    <property type="entry name" value="HATPase_c"/>
    <property type="match status" value="1"/>
</dbReference>
<evidence type="ECO:0000256" key="1">
    <source>
        <dbReference type="ARBA" id="ARBA00000085"/>
    </source>
</evidence>
<keyword evidence="6" id="KW-0004">4Fe-4S</keyword>
<dbReference type="PRINTS" id="PR00344">
    <property type="entry name" value="BCTRLSENSOR"/>
</dbReference>
<dbReference type="Pfam" id="PF02518">
    <property type="entry name" value="HATPase_c"/>
    <property type="match status" value="1"/>
</dbReference>
<dbReference type="Proteomes" id="UP000602532">
    <property type="component" value="Unassembled WGS sequence"/>
</dbReference>
<dbReference type="RefSeq" id="WP_191763756.1">
    <property type="nucleotide sequence ID" value="NZ_JACSPM010000001.1"/>
</dbReference>
<dbReference type="GO" id="GO:0016301">
    <property type="term" value="F:kinase activity"/>
    <property type="evidence" value="ECO:0007669"/>
    <property type="project" value="UniProtKB-KW"/>
</dbReference>